<organism evidence="2">
    <name type="scientific">viral metagenome</name>
    <dbReference type="NCBI Taxonomy" id="1070528"/>
    <lineage>
        <taxon>unclassified sequences</taxon>
        <taxon>metagenomes</taxon>
        <taxon>organismal metagenomes</taxon>
    </lineage>
</organism>
<sequence>MKFNNIISFYINFFKILRILSIVSIAICATIIVYVIITTIIFKKRDKFDGGESSSESSIISNKMDRTQLYGSLFLDGLDTVIKNMTDPRISYDTKSIEVVRYSDVLL</sequence>
<keyword evidence="1" id="KW-0812">Transmembrane</keyword>
<dbReference type="EMBL" id="MN739982">
    <property type="protein sequence ID" value="QHT81441.1"/>
    <property type="molecule type" value="Genomic_DNA"/>
</dbReference>
<protein>
    <submittedName>
        <fullName evidence="2">Uncharacterized protein</fullName>
    </submittedName>
</protein>
<keyword evidence="1" id="KW-0472">Membrane</keyword>
<proteinExistence type="predicted"/>
<dbReference type="AlphaFoldDB" id="A0A6C0HL89"/>
<feature type="transmembrane region" description="Helical" evidence="1">
    <location>
        <begin position="16"/>
        <end position="37"/>
    </location>
</feature>
<evidence type="ECO:0000256" key="1">
    <source>
        <dbReference type="SAM" id="Phobius"/>
    </source>
</evidence>
<keyword evidence="1" id="KW-1133">Transmembrane helix</keyword>
<evidence type="ECO:0000313" key="2">
    <source>
        <dbReference type="EMBL" id="QHT81441.1"/>
    </source>
</evidence>
<name>A0A6C0HL89_9ZZZZ</name>
<reference evidence="2" key="1">
    <citation type="journal article" date="2020" name="Nature">
        <title>Giant virus diversity and host interactions through global metagenomics.</title>
        <authorList>
            <person name="Schulz F."/>
            <person name="Roux S."/>
            <person name="Paez-Espino D."/>
            <person name="Jungbluth S."/>
            <person name="Walsh D.A."/>
            <person name="Denef V.J."/>
            <person name="McMahon K.D."/>
            <person name="Konstantinidis K.T."/>
            <person name="Eloe-Fadrosh E.A."/>
            <person name="Kyrpides N.C."/>
            <person name="Woyke T."/>
        </authorList>
    </citation>
    <scope>NUCLEOTIDE SEQUENCE</scope>
    <source>
        <strain evidence="2">GVMAG-M-3300023184-13</strain>
    </source>
</reference>
<accession>A0A6C0HL89</accession>